<feature type="compositionally biased region" description="Basic and acidic residues" evidence="1">
    <location>
        <begin position="191"/>
        <end position="209"/>
    </location>
</feature>
<protein>
    <submittedName>
        <fullName evidence="2">Uncharacterized protein</fullName>
    </submittedName>
</protein>
<dbReference type="EMBL" id="JBBPHU010000006">
    <property type="protein sequence ID" value="KAK7516767.1"/>
    <property type="molecule type" value="Genomic_DNA"/>
</dbReference>
<dbReference type="Proteomes" id="UP001363622">
    <property type="component" value="Unassembled WGS sequence"/>
</dbReference>
<keyword evidence="3" id="KW-1185">Reference proteome</keyword>
<evidence type="ECO:0000313" key="3">
    <source>
        <dbReference type="Proteomes" id="UP001363622"/>
    </source>
</evidence>
<reference evidence="2 3" key="1">
    <citation type="submission" date="2024-04" db="EMBL/GenBank/DDBJ databases">
        <title>Phyllosticta paracitricarpa is synonymous to the EU quarantine fungus P. citricarpa based on phylogenomic analyses.</title>
        <authorList>
            <consortium name="Lawrence Berkeley National Laboratory"/>
            <person name="Van Ingen-Buijs V.A."/>
            <person name="Van Westerhoven A.C."/>
            <person name="Haridas S."/>
            <person name="Skiadas P."/>
            <person name="Martin F."/>
            <person name="Groenewald J.Z."/>
            <person name="Crous P.W."/>
            <person name="Seidl M.F."/>
        </authorList>
    </citation>
    <scope>NUCLEOTIDE SEQUENCE [LARGE SCALE GENOMIC DNA]</scope>
    <source>
        <strain evidence="2 3">CBS 123371</strain>
    </source>
</reference>
<comment type="caution">
    <text evidence="2">The sequence shown here is derived from an EMBL/GenBank/DDBJ whole genome shotgun (WGS) entry which is preliminary data.</text>
</comment>
<organism evidence="2 3">
    <name type="scientific">Phyllosticta citriasiana</name>
    <dbReference type="NCBI Taxonomy" id="595635"/>
    <lineage>
        <taxon>Eukaryota</taxon>
        <taxon>Fungi</taxon>
        <taxon>Dikarya</taxon>
        <taxon>Ascomycota</taxon>
        <taxon>Pezizomycotina</taxon>
        <taxon>Dothideomycetes</taxon>
        <taxon>Dothideomycetes incertae sedis</taxon>
        <taxon>Botryosphaeriales</taxon>
        <taxon>Phyllostictaceae</taxon>
        <taxon>Phyllosticta</taxon>
    </lineage>
</organism>
<evidence type="ECO:0000313" key="2">
    <source>
        <dbReference type="EMBL" id="KAK7516767.1"/>
    </source>
</evidence>
<evidence type="ECO:0000256" key="1">
    <source>
        <dbReference type="SAM" id="MobiDB-lite"/>
    </source>
</evidence>
<gene>
    <name evidence="2" type="ORF">IWZ03DRAFT_196857</name>
</gene>
<name>A0ABR1KNC3_9PEZI</name>
<sequence length="221" mass="24659">MLFDGAHWLFTHVSRSHACFGCRHQHKKNPPISIKSDVTDSNMDNRDHYIGFVSLDVAAAPTKDFDAETHQNDPAKSLPTIMVEDTSPDSQLLIEKEGFKNKISIYLAGNKQEDGYMRFGLGPIDSRITKQLAEQVAAKAMEPGFLNEEQKEQLKKIVIQHYSTTIASVHFLASNKRLLSARDIPLTIRKSEDDGKKLEASSVDAREYAGRGGGAEDETFH</sequence>
<proteinExistence type="predicted"/>
<accession>A0ABR1KNC3</accession>
<feature type="region of interest" description="Disordered" evidence="1">
    <location>
        <begin position="191"/>
        <end position="221"/>
    </location>
</feature>